<reference evidence="11" key="2">
    <citation type="submission" date="2023-03" db="EMBL/GenBank/DDBJ databases">
        <authorList>
            <consortium name="Wellcome Sanger Institute Data Sharing"/>
        </authorList>
    </citation>
    <scope>NUCLEOTIDE SEQUENCE [LARGE SCALE GENOMIC DNA]</scope>
</reference>
<sequence length="661" mass="74468">MEKQPLPADDDRTEATEVDGLTGESSPQETSEPDARAGWNSKIEYFLAQVGFSVGLGNVWRFPYLCHQNGGGAFLLLYILLMLIVGIPLFFLELAAGQAIRQGSIGVWKYISPRLSGIGYSSCVVCFFVALYYNVILAWSLFYLGNSFQHPLPWEKCPEQGNVTVKECIKSSPTSYFWYRKALDITDSIDETGSFNTYIVCCLLAAWTIVCLGMFKGIKTSVKVMYFSSIFPYVVLFCFLIRGLLLDGAFEGIGFMFYPKLEIWADVQVWRQAATQVFFALGLGFGSIIAYSSYNPRNNNCHRDAFTVSFINFLTSVLATLVVFAVLGFRAKNKVMDNLNDLSKHFHDGLVPNNVMPPFNYSDPKSVALKDYSNWFEQYASMVPGNLTDCDLEKEMQKGVEGTGLAFIAFTEAMTLLPGSPFWSALFFLMLLNLGLSTMFGTMEGILAPLSERFKCLARNKTKLTIASCIIGFLLGLLFTQRCGNYFMMMFDDYSATLPLIIVVVFETFSVSWLYGADRFLNDIEGMLGWRPSVVYKYLWKYICLFAMLGLLGATTIRMFLSRPTYMSWNQEKASEEHLEYPDWALAVLALLIIFATLPVPVGFIHAFLQKRNTESRDAENVPRSLTCSIKLRFLLLPLITDAAKLVRNIPNGHFNIFLSF</sequence>
<feature type="transmembrane region" description="Helical" evidence="9">
    <location>
        <begin position="464"/>
        <end position="482"/>
    </location>
</feature>
<dbReference type="GO" id="GO:0005886">
    <property type="term" value="C:plasma membrane"/>
    <property type="evidence" value="ECO:0007669"/>
    <property type="project" value="TreeGrafter"/>
</dbReference>
<feature type="transmembrane region" description="Helical" evidence="9">
    <location>
        <begin position="306"/>
        <end position="329"/>
    </location>
</feature>
<keyword evidence="3 7" id="KW-0812">Transmembrane</keyword>
<feature type="transmembrane region" description="Helical" evidence="9">
    <location>
        <begin position="422"/>
        <end position="443"/>
    </location>
</feature>
<dbReference type="OrthoDB" id="6581954at2759"/>
<feature type="binding site" evidence="6">
    <location>
        <position position="51"/>
    </location>
    <ligand>
        <name>Na(+)</name>
        <dbReference type="ChEBI" id="CHEBI:29101"/>
        <label>1</label>
    </ligand>
</feature>
<keyword evidence="11" id="KW-1185">Reference proteome</keyword>
<feature type="transmembrane region" description="Helical" evidence="9">
    <location>
        <begin position="197"/>
        <end position="218"/>
    </location>
</feature>
<dbReference type="AlphaFoldDB" id="A0A3P8PPE7"/>
<feature type="region of interest" description="Disordered" evidence="8">
    <location>
        <begin position="1"/>
        <end position="35"/>
    </location>
</feature>
<dbReference type="STRING" id="8154.ENSACLP00000018902"/>
<dbReference type="GO" id="GO:0046872">
    <property type="term" value="F:metal ion binding"/>
    <property type="evidence" value="ECO:0007669"/>
    <property type="project" value="UniProtKB-KW"/>
</dbReference>
<reference evidence="10" key="4">
    <citation type="submission" date="2025-09" db="UniProtKB">
        <authorList>
            <consortium name="Ensembl"/>
        </authorList>
    </citation>
    <scope>IDENTIFICATION</scope>
</reference>
<feature type="binding site" evidence="6">
    <location>
        <position position="54"/>
    </location>
    <ligand>
        <name>Na(+)</name>
        <dbReference type="ChEBI" id="CHEBI:29101"/>
        <label>1</label>
    </ligand>
</feature>
<evidence type="ECO:0000256" key="2">
    <source>
        <dbReference type="ARBA" id="ARBA00022448"/>
    </source>
</evidence>
<feature type="transmembrane region" description="Helical" evidence="9">
    <location>
        <begin position="538"/>
        <end position="561"/>
    </location>
</feature>
<feature type="transmembrane region" description="Helical" evidence="9">
    <location>
        <begin position="45"/>
        <end position="63"/>
    </location>
</feature>
<feature type="transmembrane region" description="Helical" evidence="9">
    <location>
        <begin position="75"/>
        <end position="96"/>
    </location>
</feature>
<feature type="transmembrane region" description="Helical" evidence="9">
    <location>
        <begin position="117"/>
        <end position="144"/>
    </location>
</feature>
<dbReference type="NCBIfam" id="NF037979">
    <property type="entry name" value="Na_transp"/>
    <property type="match status" value="1"/>
</dbReference>
<dbReference type="Bgee" id="ENSACLG00000012877">
    <property type="expression patterns" value="Expressed in liver and 6 other cell types or tissues"/>
</dbReference>
<dbReference type="PANTHER" id="PTHR11616:SF233">
    <property type="entry name" value="TRANSPORTER"/>
    <property type="match status" value="1"/>
</dbReference>
<dbReference type="GO" id="GO:0006865">
    <property type="term" value="P:amino acid transport"/>
    <property type="evidence" value="ECO:0007669"/>
    <property type="project" value="TreeGrafter"/>
</dbReference>
<feature type="transmembrane region" description="Helical" evidence="9">
    <location>
        <begin position="584"/>
        <end position="609"/>
    </location>
</feature>
<dbReference type="Ensembl" id="ENSACLT00000019333.2">
    <property type="protein sequence ID" value="ENSACLP00000018892.2"/>
    <property type="gene ID" value="ENSACLG00000012877.2"/>
</dbReference>
<comment type="similarity">
    <text evidence="7">Belongs to the sodium:neurotransmitter symporter (SNF) (TC 2.A.22) family.</text>
</comment>
<comment type="subcellular location">
    <subcellularLocation>
        <location evidence="1">Membrane</location>
        <topology evidence="1">Multi-pass membrane protein</topology>
    </subcellularLocation>
</comment>
<evidence type="ECO:0000313" key="11">
    <source>
        <dbReference type="Proteomes" id="UP000265100"/>
    </source>
</evidence>
<keyword evidence="7" id="KW-0769">Symport</keyword>
<dbReference type="PROSITE" id="PS00610">
    <property type="entry name" value="NA_NEUROTRAN_SYMP_1"/>
    <property type="match status" value="1"/>
</dbReference>
<keyword evidence="5 9" id="KW-0472">Membrane</keyword>
<dbReference type="PANTHER" id="PTHR11616">
    <property type="entry name" value="SODIUM/CHLORIDE DEPENDENT TRANSPORTER"/>
    <property type="match status" value="1"/>
</dbReference>
<evidence type="ECO:0000256" key="3">
    <source>
        <dbReference type="ARBA" id="ARBA00022692"/>
    </source>
</evidence>
<feature type="binding site" evidence="6">
    <location>
        <position position="58"/>
    </location>
    <ligand>
        <name>Na(+)</name>
        <dbReference type="ChEBI" id="CHEBI:29101"/>
        <label>1</label>
    </ligand>
</feature>
<evidence type="ECO:0000256" key="7">
    <source>
        <dbReference type="RuleBase" id="RU003732"/>
    </source>
</evidence>
<dbReference type="SUPFAM" id="SSF161070">
    <property type="entry name" value="SNF-like"/>
    <property type="match status" value="1"/>
</dbReference>
<keyword evidence="6" id="KW-0915">Sodium</keyword>
<dbReference type="OMA" id="AEGIAHM"/>
<evidence type="ECO:0000256" key="8">
    <source>
        <dbReference type="SAM" id="MobiDB-lite"/>
    </source>
</evidence>
<keyword evidence="6" id="KW-0479">Metal-binding</keyword>
<accession>A0A3P8PPE7</accession>
<dbReference type="PRINTS" id="PR00176">
    <property type="entry name" value="NANEUSMPORT"/>
</dbReference>
<evidence type="ECO:0000313" key="10">
    <source>
        <dbReference type="Ensembl" id="ENSACLP00000018892.2"/>
    </source>
</evidence>
<dbReference type="GO" id="GO:0035725">
    <property type="term" value="P:sodium ion transmembrane transport"/>
    <property type="evidence" value="ECO:0007669"/>
    <property type="project" value="TreeGrafter"/>
</dbReference>
<protein>
    <recommendedName>
        <fullName evidence="7">Transporter</fullName>
    </recommendedName>
</protein>
<organism evidence="10 11">
    <name type="scientific">Astatotilapia calliptera</name>
    <name type="common">Eastern happy</name>
    <name type="synonym">Chromis callipterus</name>
    <dbReference type="NCBI Taxonomy" id="8154"/>
    <lineage>
        <taxon>Eukaryota</taxon>
        <taxon>Metazoa</taxon>
        <taxon>Chordata</taxon>
        <taxon>Craniata</taxon>
        <taxon>Vertebrata</taxon>
        <taxon>Euteleostomi</taxon>
        <taxon>Actinopterygii</taxon>
        <taxon>Neopterygii</taxon>
        <taxon>Teleostei</taxon>
        <taxon>Neoteleostei</taxon>
        <taxon>Acanthomorphata</taxon>
        <taxon>Ovalentaria</taxon>
        <taxon>Cichlomorphae</taxon>
        <taxon>Cichliformes</taxon>
        <taxon>Cichlidae</taxon>
        <taxon>African cichlids</taxon>
        <taxon>Pseudocrenilabrinae</taxon>
        <taxon>Haplochromini</taxon>
        <taxon>Astatotilapia</taxon>
    </lineage>
</organism>
<evidence type="ECO:0000256" key="9">
    <source>
        <dbReference type="SAM" id="Phobius"/>
    </source>
</evidence>
<proteinExistence type="inferred from homology"/>
<reference evidence="10" key="3">
    <citation type="submission" date="2025-08" db="UniProtKB">
        <authorList>
            <consortium name="Ensembl"/>
        </authorList>
    </citation>
    <scope>IDENTIFICATION</scope>
</reference>
<dbReference type="GeneTree" id="ENSGT00940000163157"/>
<evidence type="ECO:0000256" key="4">
    <source>
        <dbReference type="ARBA" id="ARBA00022989"/>
    </source>
</evidence>
<feature type="transmembrane region" description="Helical" evidence="9">
    <location>
        <begin position="494"/>
        <end position="517"/>
    </location>
</feature>
<evidence type="ECO:0000256" key="5">
    <source>
        <dbReference type="ARBA" id="ARBA00023136"/>
    </source>
</evidence>
<feature type="binding site" evidence="6">
    <location>
        <position position="434"/>
    </location>
    <ligand>
        <name>Na(+)</name>
        <dbReference type="ChEBI" id="CHEBI:29101"/>
        <label>1</label>
    </ligand>
</feature>
<keyword evidence="2 7" id="KW-0813">Transport</keyword>
<feature type="binding site" evidence="6">
    <location>
        <position position="312"/>
    </location>
    <ligand>
        <name>Na(+)</name>
        <dbReference type="ChEBI" id="CHEBI:29101"/>
        <label>1</label>
    </ligand>
</feature>
<keyword evidence="4 9" id="KW-1133">Transmembrane helix</keyword>
<evidence type="ECO:0000256" key="1">
    <source>
        <dbReference type="ARBA" id="ARBA00004141"/>
    </source>
</evidence>
<dbReference type="PROSITE" id="PS50267">
    <property type="entry name" value="NA_NEUROTRAN_SYMP_3"/>
    <property type="match status" value="1"/>
</dbReference>
<dbReference type="Pfam" id="PF00209">
    <property type="entry name" value="SNF"/>
    <property type="match status" value="1"/>
</dbReference>
<dbReference type="Proteomes" id="UP000265100">
    <property type="component" value="Chromosome 8"/>
</dbReference>
<dbReference type="InterPro" id="IPR037272">
    <property type="entry name" value="SNS_sf"/>
</dbReference>
<name>A0A3P8PPE7_ASTCA</name>
<feature type="compositionally biased region" description="Basic and acidic residues" evidence="8">
    <location>
        <begin position="1"/>
        <end position="15"/>
    </location>
</feature>
<feature type="transmembrane region" description="Helical" evidence="9">
    <location>
        <begin position="277"/>
        <end position="294"/>
    </location>
</feature>
<dbReference type="GO" id="GO:0015293">
    <property type="term" value="F:symporter activity"/>
    <property type="evidence" value="ECO:0007669"/>
    <property type="project" value="UniProtKB-KW"/>
</dbReference>
<feature type="transmembrane region" description="Helical" evidence="9">
    <location>
        <begin position="230"/>
        <end position="257"/>
    </location>
</feature>
<dbReference type="InterPro" id="IPR000175">
    <property type="entry name" value="Na/ntran_symport"/>
</dbReference>
<evidence type="ECO:0000256" key="6">
    <source>
        <dbReference type="PIRSR" id="PIRSR600175-1"/>
    </source>
</evidence>
<reference evidence="10 11" key="1">
    <citation type="submission" date="2018-05" db="EMBL/GenBank/DDBJ databases">
        <authorList>
            <person name="Datahose"/>
        </authorList>
    </citation>
    <scope>NUCLEOTIDE SEQUENCE</scope>
</reference>